<dbReference type="AlphaFoldDB" id="A0A8S1FFB9"/>
<proteinExistence type="predicted"/>
<dbReference type="OrthoDB" id="5834424at2759"/>
<evidence type="ECO:0000313" key="3">
    <source>
        <dbReference type="Proteomes" id="UP000494206"/>
    </source>
</evidence>
<dbReference type="Proteomes" id="UP000494206">
    <property type="component" value="Unassembled WGS sequence"/>
</dbReference>
<accession>A0A8S1FFB9</accession>
<gene>
    <name evidence="2" type="ORF">CBOVIS_LOCUS12527</name>
</gene>
<keyword evidence="1" id="KW-0732">Signal</keyword>
<comment type="caution">
    <text evidence="2">The sequence shown here is derived from an EMBL/GenBank/DDBJ whole genome shotgun (WGS) entry which is preliminary data.</text>
</comment>
<feature type="signal peptide" evidence="1">
    <location>
        <begin position="1"/>
        <end position="16"/>
    </location>
</feature>
<feature type="chain" id="PRO_5035757849" evidence="1">
    <location>
        <begin position="17"/>
        <end position="125"/>
    </location>
</feature>
<organism evidence="2 3">
    <name type="scientific">Caenorhabditis bovis</name>
    <dbReference type="NCBI Taxonomy" id="2654633"/>
    <lineage>
        <taxon>Eukaryota</taxon>
        <taxon>Metazoa</taxon>
        <taxon>Ecdysozoa</taxon>
        <taxon>Nematoda</taxon>
        <taxon>Chromadorea</taxon>
        <taxon>Rhabditida</taxon>
        <taxon>Rhabditina</taxon>
        <taxon>Rhabditomorpha</taxon>
        <taxon>Rhabditoidea</taxon>
        <taxon>Rhabditidae</taxon>
        <taxon>Peloderinae</taxon>
        <taxon>Caenorhabditis</taxon>
    </lineage>
</organism>
<reference evidence="2 3" key="1">
    <citation type="submission" date="2020-04" db="EMBL/GenBank/DDBJ databases">
        <authorList>
            <person name="Laetsch R D."/>
            <person name="Stevens L."/>
            <person name="Kumar S."/>
            <person name="Blaxter L. M."/>
        </authorList>
    </citation>
    <scope>NUCLEOTIDE SEQUENCE [LARGE SCALE GENOMIC DNA]</scope>
</reference>
<dbReference type="PANTHER" id="PTHR35182:SF1">
    <property type="entry name" value="COLD-SHOCK PROTEIN-RELATED"/>
    <property type="match status" value="1"/>
</dbReference>
<keyword evidence="3" id="KW-1185">Reference proteome</keyword>
<dbReference type="PANTHER" id="PTHR35182">
    <property type="entry name" value="PROTEIN CBG13762"/>
    <property type="match status" value="1"/>
</dbReference>
<sequence length="125" mass="13709">MNCLIVCVAILAAVAAFPRGAKLGERVELDLSSEKVKGFTRVFEDGKTQTWNLDGPNKGHWVDEKEKKIDSSNFEFKAPGTLIIKKVTKADAAQYDYIAVPVKFDLPPGVHVDPGMPTSVDLLIH</sequence>
<name>A0A8S1FFB9_9PELO</name>
<evidence type="ECO:0000256" key="1">
    <source>
        <dbReference type="SAM" id="SignalP"/>
    </source>
</evidence>
<evidence type="ECO:0000313" key="2">
    <source>
        <dbReference type="EMBL" id="CAB3411102.1"/>
    </source>
</evidence>
<dbReference type="EMBL" id="CADEPM010000012">
    <property type="protein sequence ID" value="CAB3411102.1"/>
    <property type="molecule type" value="Genomic_DNA"/>
</dbReference>
<protein>
    <submittedName>
        <fullName evidence="2">Uncharacterized protein</fullName>
    </submittedName>
</protein>